<feature type="compositionally biased region" description="Low complexity" evidence="1">
    <location>
        <begin position="111"/>
        <end position="127"/>
    </location>
</feature>
<proteinExistence type="predicted"/>
<sequence>MDPYLANLNFDPPKHSSELALGLLPALVLNALFFGVVLLGAQPELQQPGSSPTMSGDTSSLTREMGGPPAPAEATPPAAQQSTTAPAQPIRQAPAARAPVTSTQVAKVEAKPAAARPAPAAPRVSPSFDCGRARLKTEKLICGDAELSQLDRDLGRLYAQAKAAAPDRSAFQRESDRAWARREAECSDKGCLERWYAERRAQLQADLAGRRQATGNPSR</sequence>
<name>A0A934UTC6_9BURK</name>
<reference evidence="3" key="1">
    <citation type="submission" date="2020-12" db="EMBL/GenBank/DDBJ databases">
        <title>Ramlibacter sp. nov., isolated from a freshwater alga, Cryptomonas.</title>
        <authorList>
            <person name="Kim H.M."/>
            <person name="Jeon C.O."/>
        </authorList>
    </citation>
    <scope>NUCLEOTIDE SEQUENCE</scope>
    <source>
        <strain evidence="3">CrO1</strain>
    </source>
</reference>
<evidence type="ECO:0000313" key="4">
    <source>
        <dbReference type="Proteomes" id="UP000617041"/>
    </source>
</evidence>
<keyword evidence="2" id="KW-0812">Transmembrane</keyword>
<evidence type="ECO:0000256" key="1">
    <source>
        <dbReference type="SAM" id="MobiDB-lite"/>
    </source>
</evidence>
<accession>A0A934UTC6</accession>
<gene>
    <name evidence="3" type="ORF">I8E28_19485</name>
</gene>
<evidence type="ECO:0000256" key="2">
    <source>
        <dbReference type="SAM" id="Phobius"/>
    </source>
</evidence>
<feature type="compositionally biased region" description="Polar residues" evidence="1">
    <location>
        <begin position="44"/>
        <end position="62"/>
    </location>
</feature>
<dbReference type="AlphaFoldDB" id="A0A934UTC6"/>
<dbReference type="PANTHER" id="PTHR37549:SF1">
    <property type="entry name" value="LIPOPROTEIN LPRI"/>
    <property type="match status" value="1"/>
</dbReference>
<dbReference type="Proteomes" id="UP000617041">
    <property type="component" value="Unassembled WGS sequence"/>
</dbReference>
<keyword evidence="2" id="KW-1133">Transmembrane helix</keyword>
<keyword evidence="2" id="KW-0472">Membrane</keyword>
<protein>
    <recommendedName>
        <fullName evidence="5">DUF1311 domain-containing protein</fullName>
    </recommendedName>
</protein>
<dbReference type="RefSeq" id="WP_200789881.1">
    <property type="nucleotide sequence ID" value="NZ_JAEDAO010000001.1"/>
</dbReference>
<evidence type="ECO:0008006" key="5">
    <source>
        <dbReference type="Google" id="ProtNLM"/>
    </source>
</evidence>
<organism evidence="3 4">
    <name type="scientific">Ramlibacter algicola</name>
    <dbReference type="NCBI Taxonomy" id="2795217"/>
    <lineage>
        <taxon>Bacteria</taxon>
        <taxon>Pseudomonadati</taxon>
        <taxon>Pseudomonadota</taxon>
        <taxon>Betaproteobacteria</taxon>
        <taxon>Burkholderiales</taxon>
        <taxon>Comamonadaceae</taxon>
        <taxon>Ramlibacter</taxon>
    </lineage>
</organism>
<dbReference type="InterPro" id="IPR052755">
    <property type="entry name" value="Lysozyme_Inhibitor_LprI"/>
</dbReference>
<dbReference type="GO" id="GO:0005576">
    <property type="term" value="C:extracellular region"/>
    <property type="evidence" value="ECO:0007669"/>
    <property type="project" value="TreeGrafter"/>
</dbReference>
<feature type="region of interest" description="Disordered" evidence="1">
    <location>
        <begin position="44"/>
        <end position="129"/>
    </location>
</feature>
<dbReference type="EMBL" id="JAEDAO010000001">
    <property type="protein sequence ID" value="MBK0394796.1"/>
    <property type="molecule type" value="Genomic_DNA"/>
</dbReference>
<keyword evidence="4" id="KW-1185">Reference proteome</keyword>
<dbReference type="PANTHER" id="PTHR37549">
    <property type="entry name" value="LIPOPROTEIN LPRI"/>
    <property type="match status" value="1"/>
</dbReference>
<feature type="transmembrane region" description="Helical" evidence="2">
    <location>
        <begin position="20"/>
        <end position="41"/>
    </location>
</feature>
<comment type="caution">
    <text evidence="3">The sequence shown here is derived from an EMBL/GenBank/DDBJ whole genome shotgun (WGS) entry which is preliminary data.</text>
</comment>
<evidence type="ECO:0000313" key="3">
    <source>
        <dbReference type="EMBL" id="MBK0394796.1"/>
    </source>
</evidence>
<feature type="compositionally biased region" description="Low complexity" evidence="1">
    <location>
        <begin position="72"/>
        <end position="99"/>
    </location>
</feature>